<proteinExistence type="predicted"/>
<reference evidence="1" key="1">
    <citation type="journal article" date="2014" name="Front. Microbiol.">
        <title>High frequency of phylogenetically diverse reductive dehalogenase-homologous genes in deep subseafloor sedimentary metagenomes.</title>
        <authorList>
            <person name="Kawai M."/>
            <person name="Futagami T."/>
            <person name="Toyoda A."/>
            <person name="Takaki Y."/>
            <person name="Nishi S."/>
            <person name="Hori S."/>
            <person name="Arai W."/>
            <person name="Tsubouchi T."/>
            <person name="Morono Y."/>
            <person name="Uchiyama I."/>
            <person name="Ito T."/>
            <person name="Fujiyama A."/>
            <person name="Inagaki F."/>
            <person name="Takami H."/>
        </authorList>
    </citation>
    <scope>NUCLEOTIDE SEQUENCE</scope>
    <source>
        <strain evidence="1">Expedition CK06-06</strain>
    </source>
</reference>
<protein>
    <submittedName>
        <fullName evidence="1">Uncharacterized protein</fullName>
    </submittedName>
</protein>
<dbReference type="EMBL" id="BARV01011893">
    <property type="protein sequence ID" value="GAI13384.1"/>
    <property type="molecule type" value="Genomic_DNA"/>
</dbReference>
<dbReference type="AlphaFoldDB" id="X1N448"/>
<accession>X1N448</accession>
<comment type="caution">
    <text evidence="1">The sequence shown here is derived from an EMBL/GenBank/DDBJ whole genome shotgun (WGS) entry which is preliminary data.</text>
</comment>
<sequence length="229" mass="25609">MREDKFEAACEKAGKVDNSKEWRKWVDKYHEKYPGEPLAVTVNRPGPNDFGTTVSSAYTGVCEKMVGENHPYGYFVPYAMKAYHALDTEIVIQNSGHECTSVWIYYRQQGLAAFAYAQHIENLAPGESARTRLPAVPQLNDTDPWLGVAYITAGEPLGIVVDQTSLDLYPGSYDRGTLLSHRAQPWKPQNDTTLCADLVYREFSGWSASIQVQNVSQSALPTFVTVDFM</sequence>
<organism evidence="1">
    <name type="scientific">marine sediment metagenome</name>
    <dbReference type="NCBI Taxonomy" id="412755"/>
    <lineage>
        <taxon>unclassified sequences</taxon>
        <taxon>metagenomes</taxon>
        <taxon>ecological metagenomes</taxon>
    </lineage>
</organism>
<name>X1N448_9ZZZZ</name>
<gene>
    <name evidence="1" type="ORF">S06H3_22305</name>
</gene>
<evidence type="ECO:0000313" key="1">
    <source>
        <dbReference type="EMBL" id="GAI13384.1"/>
    </source>
</evidence>
<feature type="non-terminal residue" evidence="1">
    <location>
        <position position="229"/>
    </location>
</feature>